<dbReference type="Proteomes" id="UP000270185">
    <property type="component" value="Chromosome"/>
</dbReference>
<evidence type="ECO:0000259" key="3">
    <source>
        <dbReference type="Pfam" id="PF25917"/>
    </source>
</evidence>
<dbReference type="InterPro" id="IPR051909">
    <property type="entry name" value="MFP_Cation_Efflux"/>
</dbReference>
<dbReference type="InterPro" id="IPR058625">
    <property type="entry name" value="MdtA-like_BSH"/>
</dbReference>
<dbReference type="GO" id="GO:0015679">
    <property type="term" value="P:plasma membrane copper ion transport"/>
    <property type="evidence" value="ECO:0007669"/>
    <property type="project" value="TreeGrafter"/>
</dbReference>
<dbReference type="GO" id="GO:0060003">
    <property type="term" value="P:copper ion export"/>
    <property type="evidence" value="ECO:0007669"/>
    <property type="project" value="TreeGrafter"/>
</dbReference>
<dbReference type="SUPFAM" id="SSF111369">
    <property type="entry name" value="HlyD-like secretion proteins"/>
    <property type="match status" value="1"/>
</dbReference>
<dbReference type="Gene3D" id="2.40.50.100">
    <property type="match status" value="1"/>
</dbReference>
<evidence type="ECO:0000313" key="4">
    <source>
        <dbReference type="EMBL" id="AZI33868.1"/>
    </source>
</evidence>
<dbReference type="PANTHER" id="PTHR30097">
    <property type="entry name" value="CATION EFFLUX SYSTEM PROTEIN CUSB"/>
    <property type="match status" value="1"/>
</dbReference>
<comment type="similarity">
    <text evidence="1">Belongs to the membrane fusion protein (MFP) (TC 8.A.1) family.</text>
</comment>
<dbReference type="GO" id="GO:0016020">
    <property type="term" value="C:membrane"/>
    <property type="evidence" value="ECO:0007669"/>
    <property type="project" value="InterPro"/>
</dbReference>
<gene>
    <name evidence="4" type="ORF">EIB73_12035</name>
</gene>
<protein>
    <submittedName>
        <fullName evidence="4">Efflux RND transporter periplasmic adaptor subunit</fullName>
    </submittedName>
</protein>
<dbReference type="Gene3D" id="1.10.287.470">
    <property type="entry name" value="Helix hairpin bin"/>
    <property type="match status" value="1"/>
</dbReference>
<dbReference type="RefSeq" id="WP_125025507.1">
    <property type="nucleotide sequence ID" value="NZ_CP034159.1"/>
</dbReference>
<organism evidence="4 5">
    <name type="scientific">Kaistella carnis</name>
    <dbReference type="NCBI Taxonomy" id="1241979"/>
    <lineage>
        <taxon>Bacteria</taxon>
        <taxon>Pseudomonadati</taxon>
        <taxon>Bacteroidota</taxon>
        <taxon>Flavobacteriia</taxon>
        <taxon>Flavobacteriales</taxon>
        <taxon>Weeksellaceae</taxon>
        <taxon>Chryseobacterium group</taxon>
        <taxon>Kaistella</taxon>
    </lineage>
</organism>
<evidence type="ECO:0000256" key="1">
    <source>
        <dbReference type="ARBA" id="ARBA00009477"/>
    </source>
</evidence>
<dbReference type="PROSITE" id="PS51257">
    <property type="entry name" value="PROKAR_LIPOPROTEIN"/>
    <property type="match status" value="1"/>
</dbReference>
<evidence type="ECO:0000313" key="5">
    <source>
        <dbReference type="Proteomes" id="UP000270185"/>
    </source>
</evidence>
<reference evidence="5" key="1">
    <citation type="submission" date="2018-11" db="EMBL/GenBank/DDBJ databases">
        <title>Proposal to divide the Flavobacteriaceae and reorganize its genera based on Amino Acid Identity values calculated from whole genome sequences.</title>
        <authorList>
            <person name="Nicholson A.C."/>
            <person name="Gulvik C.A."/>
            <person name="Whitney A.M."/>
            <person name="Humrighouse B.W."/>
            <person name="Bell M."/>
            <person name="Holmes B."/>
            <person name="Steigerwalt A.G."/>
            <person name="Villarma A."/>
            <person name="Sheth M."/>
            <person name="Batra D."/>
            <person name="Pryor J."/>
            <person name="Bernardet J.-F."/>
            <person name="Hugo C."/>
            <person name="Kampfer P."/>
            <person name="Newman J.D."/>
            <person name="McQuiston J.R."/>
        </authorList>
    </citation>
    <scope>NUCLEOTIDE SEQUENCE [LARGE SCALE GENOMIC DNA]</scope>
    <source>
        <strain evidence="5">G0081</strain>
    </source>
</reference>
<keyword evidence="5" id="KW-1185">Reference proteome</keyword>
<dbReference type="Gene3D" id="2.40.30.170">
    <property type="match status" value="1"/>
</dbReference>
<dbReference type="Gene3D" id="2.40.420.20">
    <property type="match status" value="1"/>
</dbReference>
<sequence>MYKNIIIIAAFLFLASCNNKKTEEETVEISSNSNVATLSDAQIKNAGIELGKIEQKDISEILTLNGQIDVPPQNLYSVSVPMGGYVKNAKLLEGTFVKKGQVLCTIENQDYIQMQEDYLMAKTKITYAREDFERQRELNKSKATSDKVFQQAKSEYNSLLVELKSNGAKLKYAGINPDRISSNNITKSIGVYAPISGYISKANVNAGSYVNASDILYEIINPSDIHLALKVFEKDIHNLSIGQTVFAYTNANPTKKYTAKIILIGNDFTEDRSITIHGHFTEATPKLLPGMYMNAEIELSSQPSNVLPADAIVSFENKNYVFVAKANKQFEMKEVVIGNTENDYTQISTADLQNSKIVIKGAYALLMTLKNLE</sequence>
<accession>A0A3G8XLZ9</accession>
<dbReference type="GO" id="GO:0022857">
    <property type="term" value="F:transmembrane transporter activity"/>
    <property type="evidence" value="ECO:0007669"/>
    <property type="project" value="InterPro"/>
</dbReference>
<dbReference type="KEGG" id="ccas:EIB73_12035"/>
<feature type="domain" description="Multidrug resistance protein MdtA-like barrel-sandwich hybrid" evidence="3">
    <location>
        <begin position="82"/>
        <end position="214"/>
    </location>
</feature>
<dbReference type="GO" id="GO:0030313">
    <property type="term" value="C:cell envelope"/>
    <property type="evidence" value="ECO:0007669"/>
    <property type="project" value="TreeGrafter"/>
</dbReference>
<name>A0A3G8XLZ9_9FLAO</name>
<dbReference type="InterPro" id="IPR006143">
    <property type="entry name" value="RND_pump_MFP"/>
</dbReference>
<dbReference type="Pfam" id="PF25917">
    <property type="entry name" value="BSH_RND"/>
    <property type="match status" value="1"/>
</dbReference>
<proteinExistence type="inferred from homology"/>
<dbReference type="EMBL" id="CP034159">
    <property type="protein sequence ID" value="AZI33868.1"/>
    <property type="molecule type" value="Genomic_DNA"/>
</dbReference>
<dbReference type="OrthoDB" id="9814657at2"/>
<keyword evidence="2" id="KW-0813">Transport</keyword>
<dbReference type="NCBIfam" id="TIGR01730">
    <property type="entry name" value="RND_mfp"/>
    <property type="match status" value="1"/>
</dbReference>
<evidence type="ECO:0000256" key="2">
    <source>
        <dbReference type="ARBA" id="ARBA00022448"/>
    </source>
</evidence>
<dbReference type="PANTHER" id="PTHR30097:SF4">
    <property type="entry name" value="SLR6042 PROTEIN"/>
    <property type="match status" value="1"/>
</dbReference>
<dbReference type="AlphaFoldDB" id="A0A3G8XLZ9"/>